<feature type="compositionally biased region" description="Low complexity" evidence="9">
    <location>
        <begin position="255"/>
        <end position="265"/>
    </location>
</feature>
<protein>
    <recommendedName>
        <fullName evidence="2">RING-type E3 ubiquitin transferase</fullName>
        <ecNumber evidence="2">2.3.2.27</ecNumber>
    </recommendedName>
</protein>
<accession>A0A1S2XD01</accession>
<feature type="compositionally biased region" description="Basic and acidic residues" evidence="9">
    <location>
        <begin position="365"/>
        <end position="377"/>
    </location>
</feature>
<dbReference type="GO" id="GO:0061630">
    <property type="term" value="F:ubiquitin protein ligase activity"/>
    <property type="evidence" value="ECO:0007669"/>
    <property type="project" value="UniProtKB-EC"/>
</dbReference>
<feature type="compositionally biased region" description="Basic and acidic residues" evidence="9">
    <location>
        <begin position="335"/>
        <end position="345"/>
    </location>
</feature>
<dbReference type="PANTHER" id="PTHR46463:SF27">
    <property type="entry name" value="OS03G0788800 PROTEIN"/>
    <property type="match status" value="1"/>
</dbReference>
<dbReference type="GeneID" id="101515368"/>
<dbReference type="FunFam" id="3.30.40.10:FF:000746">
    <property type="entry name" value="E3 ubiquitin-protein ligase RHF2A"/>
    <property type="match status" value="1"/>
</dbReference>
<dbReference type="KEGG" id="cam:101515368"/>
<evidence type="ECO:0000256" key="4">
    <source>
        <dbReference type="ARBA" id="ARBA00022723"/>
    </source>
</evidence>
<keyword evidence="5 8" id="KW-0863">Zinc-finger</keyword>
<evidence type="ECO:0000313" key="12">
    <source>
        <dbReference type="RefSeq" id="XP_004487435.1"/>
    </source>
</evidence>
<feature type="region of interest" description="Disordered" evidence="9">
    <location>
        <begin position="174"/>
        <end position="201"/>
    </location>
</feature>
<dbReference type="RefSeq" id="XP_004487435.1">
    <property type="nucleotide sequence ID" value="XM_004487378.3"/>
</dbReference>
<dbReference type="eggNOG" id="KOG0800">
    <property type="taxonomic scope" value="Eukaryota"/>
</dbReference>
<reference evidence="11" key="1">
    <citation type="journal article" date="2013" name="Nat. Biotechnol.">
        <title>Draft genome sequence of chickpea (Cicer arietinum) provides a resource for trait improvement.</title>
        <authorList>
            <person name="Varshney R.K."/>
            <person name="Song C."/>
            <person name="Saxena R.K."/>
            <person name="Azam S."/>
            <person name="Yu S."/>
            <person name="Sharpe A.G."/>
            <person name="Cannon S."/>
            <person name="Baek J."/>
            <person name="Rosen B.D."/>
            <person name="Tar'an B."/>
            <person name="Millan T."/>
            <person name="Zhang X."/>
            <person name="Ramsay L.D."/>
            <person name="Iwata A."/>
            <person name="Wang Y."/>
            <person name="Nelson W."/>
            <person name="Farmer A.D."/>
            <person name="Gaur P.M."/>
            <person name="Soderlund C."/>
            <person name="Penmetsa R.V."/>
            <person name="Xu C."/>
            <person name="Bharti A.K."/>
            <person name="He W."/>
            <person name="Winter P."/>
            <person name="Zhao S."/>
            <person name="Hane J.K."/>
            <person name="Carrasquilla-Garcia N."/>
            <person name="Condie J.A."/>
            <person name="Upadhyaya H.D."/>
            <person name="Luo M.C."/>
            <person name="Thudi M."/>
            <person name="Gowda C.L."/>
            <person name="Singh N.P."/>
            <person name="Lichtenzveig J."/>
            <person name="Gali K.K."/>
            <person name="Rubio J."/>
            <person name="Nadarajan N."/>
            <person name="Dolezel J."/>
            <person name="Bansal K.C."/>
            <person name="Xu X."/>
            <person name="Edwards D."/>
            <person name="Zhang G."/>
            <person name="Kahl G."/>
            <person name="Gil J."/>
            <person name="Singh K.B."/>
            <person name="Datta S.K."/>
            <person name="Jackson S.A."/>
            <person name="Wang J."/>
            <person name="Cook D.R."/>
        </authorList>
    </citation>
    <scope>NUCLEOTIDE SEQUENCE [LARGE SCALE GENOMIC DNA]</scope>
    <source>
        <strain evidence="11">cv. CDC Frontier</strain>
    </source>
</reference>
<keyword evidence="4" id="KW-0479">Metal-binding</keyword>
<keyword evidence="7" id="KW-0862">Zinc</keyword>
<evidence type="ECO:0000256" key="9">
    <source>
        <dbReference type="SAM" id="MobiDB-lite"/>
    </source>
</evidence>
<organism evidence="11 12">
    <name type="scientific">Cicer arietinum</name>
    <name type="common">Chickpea</name>
    <name type="synonym">Garbanzo</name>
    <dbReference type="NCBI Taxonomy" id="3827"/>
    <lineage>
        <taxon>Eukaryota</taxon>
        <taxon>Viridiplantae</taxon>
        <taxon>Streptophyta</taxon>
        <taxon>Embryophyta</taxon>
        <taxon>Tracheophyta</taxon>
        <taxon>Spermatophyta</taxon>
        <taxon>Magnoliopsida</taxon>
        <taxon>eudicotyledons</taxon>
        <taxon>Gunneridae</taxon>
        <taxon>Pentapetalae</taxon>
        <taxon>rosids</taxon>
        <taxon>fabids</taxon>
        <taxon>Fabales</taxon>
        <taxon>Fabaceae</taxon>
        <taxon>Papilionoideae</taxon>
        <taxon>50 kb inversion clade</taxon>
        <taxon>NPAAA clade</taxon>
        <taxon>Hologalegina</taxon>
        <taxon>IRL clade</taxon>
        <taxon>Cicereae</taxon>
        <taxon>Cicer</taxon>
    </lineage>
</organism>
<feature type="domain" description="RING-type" evidence="10">
    <location>
        <begin position="37"/>
        <end position="77"/>
    </location>
</feature>
<sequence length="394" mass="42805">MDEVPVMDENETKSEAHLTSAAAFVEGGIQDACDDSCSICLEAFCDSDPSTVTSCKHEFHLQCILEWCQRSSQCPMCWQSISLKDPTSQELLEAVERERNFRFNPSRNATIFHHPTLGDFELQHLPVGANDADLEERIIQHLAAAAAMGRARHIARREGQRNRSSAQGRPQYLVFSAHPNSPPMAPASSSPPQRGDGEPTPAIAVAALSPTPATGEEPPQLTLVPQVQTDQVSASGSGSTALATGNHGLSHNIRRSPNQSSPSSQDRAGPSELQSFSESLKSKLNAVSTRYKESISKSTRGWKERWFSRNNAMSDLGSEVRREVNAGIATVSRMMERMETRDNDRSSSNSAPSNFEDGPIQGSTDHQHLTDTERDSPLGDNNTKTSCTAGSSSN</sequence>
<comment type="catalytic activity">
    <reaction evidence="1">
        <text>S-ubiquitinyl-[E2 ubiquitin-conjugating enzyme]-L-cysteine + [acceptor protein]-L-lysine = [E2 ubiquitin-conjugating enzyme]-L-cysteine + N(6)-ubiquitinyl-[acceptor protein]-L-lysine.</text>
        <dbReference type="EC" id="2.3.2.27"/>
    </reaction>
</comment>
<evidence type="ECO:0000256" key="8">
    <source>
        <dbReference type="PROSITE-ProRule" id="PRU00175"/>
    </source>
</evidence>
<dbReference type="PaxDb" id="3827-XP_004487435.1"/>
<dbReference type="SUPFAM" id="SSF57850">
    <property type="entry name" value="RING/U-box"/>
    <property type="match status" value="1"/>
</dbReference>
<dbReference type="PANTHER" id="PTHR46463">
    <property type="entry name" value="ZINC FINGER, RING/FYVE/PHD-TYPE"/>
    <property type="match status" value="1"/>
</dbReference>
<name>A0A1S2XD01_CICAR</name>
<dbReference type="GO" id="GO:0008270">
    <property type="term" value="F:zinc ion binding"/>
    <property type="evidence" value="ECO:0007669"/>
    <property type="project" value="UniProtKB-KW"/>
</dbReference>
<feature type="compositionally biased region" description="Low complexity" evidence="9">
    <location>
        <begin position="233"/>
        <end position="245"/>
    </location>
</feature>
<dbReference type="STRING" id="3827.A0A1S2XD01"/>
<dbReference type="AlphaFoldDB" id="A0A1S2XD01"/>
<evidence type="ECO:0000256" key="3">
    <source>
        <dbReference type="ARBA" id="ARBA00022679"/>
    </source>
</evidence>
<keyword evidence="3" id="KW-0808">Transferase</keyword>
<evidence type="ECO:0000256" key="7">
    <source>
        <dbReference type="ARBA" id="ARBA00022833"/>
    </source>
</evidence>
<evidence type="ECO:0000256" key="2">
    <source>
        <dbReference type="ARBA" id="ARBA00012483"/>
    </source>
</evidence>
<evidence type="ECO:0000256" key="6">
    <source>
        <dbReference type="ARBA" id="ARBA00022786"/>
    </source>
</evidence>
<evidence type="ECO:0000313" key="11">
    <source>
        <dbReference type="Proteomes" id="UP000087171"/>
    </source>
</evidence>
<evidence type="ECO:0000256" key="1">
    <source>
        <dbReference type="ARBA" id="ARBA00000900"/>
    </source>
</evidence>
<dbReference type="InterPro" id="IPR001841">
    <property type="entry name" value="Znf_RING"/>
</dbReference>
<dbReference type="OrthoDB" id="1681166at2759"/>
<reference evidence="12" key="2">
    <citation type="submission" date="2025-08" db="UniProtKB">
        <authorList>
            <consortium name="RefSeq"/>
        </authorList>
    </citation>
    <scope>IDENTIFICATION</scope>
    <source>
        <tissue evidence="12">Etiolated seedlings</tissue>
    </source>
</reference>
<dbReference type="Gene3D" id="3.30.40.10">
    <property type="entry name" value="Zinc/RING finger domain, C3HC4 (zinc finger)"/>
    <property type="match status" value="1"/>
</dbReference>
<dbReference type="PROSITE" id="PS50089">
    <property type="entry name" value="ZF_RING_2"/>
    <property type="match status" value="1"/>
</dbReference>
<keyword evidence="6" id="KW-0833">Ubl conjugation pathway</keyword>
<feature type="region of interest" description="Disordered" evidence="9">
    <location>
        <begin position="228"/>
        <end position="279"/>
    </location>
</feature>
<proteinExistence type="predicted"/>
<feature type="region of interest" description="Disordered" evidence="9">
    <location>
        <begin position="335"/>
        <end position="394"/>
    </location>
</feature>
<gene>
    <name evidence="12" type="primary">LOC101515368</name>
</gene>
<feature type="compositionally biased region" description="Polar residues" evidence="9">
    <location>
        <begin position="379"/>
        <end position="394"/>
    </location>
</feature>
<evidence type="ECO:0000256" key="5">
    <source>
        <dbReference type="ARBA" id="ARBA00022771"/>
    </source>
</evidence>
<dbReference type="SMART" id="SM00184">
    <property type="entry name" value="RING"/>
    <property type="match status" value="1"/>
</dbReference>
<dbReference type="EC" id="2.3.2.27" evidence="2"/>
<dbReference type="InterPro" id="IPR013083">
    <property type="entry name" value="Znf_RING/FYVE/PHD"/>
</dbReference>
<dbReference type="Proteomes" id="UP000087171">
    <property type="component" value="Chromosome Ca1"/>
</dbReference>
<dbReference type="Pfam" id="PF13639">
    <property type="entry name" value="zf-RING_2"/>
    <property type="match status" value="1"/>
</dbReference>
<keyword evidence="11" id="KW-1185">Reference proteome</keyword>
<evidence type="ECO:0000259" key="10">
    <source>
        <dbReference type="PROSITE" id="PS50089"/>
    </source>
</evidence>